<reference evidence="3 4" key="2">
    <citation type="submission" date="2016-05" db="EMBL/GenBank/DDBJ databases">
        <title>Lineage-specific infection strategies underlie the spectrum of fungal disease in amphibians.</title>
        <authorList>
            <person name="Cuomo C.A."/>
            <person name="Farrer R.A."/>
            <person name="James T."/>
            <person name="Longcore J."/>
            <person name="Birren B."/>
        </authorList>
    </citation>
    <scope>NUCLEOTIDE SEQUENCE [LARGE SCALE GENOMIC DNA]</scope>
    <source>
        <strain evidence="3 4">JEL423</strain>
    </source>
</reference>
<proteinExistence type="predicted"/>
<dbReference type="Proteomes" id="UP000077115">
    <property type="component" value="Unassembled WGS sequence"/>
</dbReference>
<accession>A0A177WR29</accession>
<feature type="signal peptide" evidence="2">
    <location>
        <begin position="1"/>
        <end position="18"/>
    </location>
</feature>
<keyword evidence="1" id="KW-1133">Transmembrane helix</keyword>
<feature type="chain" id="PRO_5008077788" evidence="2">
    <location>
        <begin position="19"/>
        <end position="399"/>
    </location>
</feature>
<dbReference type="EMBL" id="DS022307">
    <property type="protein sequence ID" value="OAJ42105.1"/>
    <property type="molecule type" value="Genomic_DNA"/>
</dbReference>
<evidence type="ECO:0000313" key="4">
    <source>
        <dbReference type="Proteomes" id="UP000077115"/>
    </source>
</evidence>
<keyword evidence="1" id="KW-0472">Membrane</keyword>
<sequence>MSLYIIFLCAILADLSLAGSVTTRLHKRQLGSAITFKWVKLHSCNLPESISDDMVRIINTNNPSNPSRFCRPYYSSTLNRTLYLYERYQSDNGGIIERLECSDNTCSQGCSLQGTSWVSKADGHAPGQGLCTVSYFEVVNPSDDTIWTKSEWDTLATSAFVQATTLYAAPVKPVVCSNSHRIQSFVRHHIFENCVAINTTHFIKSFLENGSTSTDARQITTRLCMDSACSTSCSTLLKIPAPLKGSNKPICTAPELSSNEAIVPVTMMFPLLTLSNPISSDYTTLSLHAPTLRLLASAINTSSPEPADADPGSTGGFFSSPIAVGVYIAVGVCVFIVLVVFGIRAFLRINFESPKRTTIAEKVVVVHDQYGSNYSLDDLEAGPPNYNSATGNAPVVYHG</sequence>
<evidence type="ECO:0000256" key="1">
    <source>
        <dbReference type="SAM" id="Phobius"/>
    </source>
</evidence>
<keyword evidence="2" id="KW-0732">Signal</keyword>
<dbReference type="AlphaFoldDB" id="A0A177WR29"/>
<evidence type="ECO:0000256" key="2">
    <source>
        <dbReference type="SAM" id="SignalP"/>
    </source>
</evidence>
<gene>
    <name evidence="3" type="ORF">BDEG_25606</name>
</gene>
<organism evidence="3 4">
    <name type="scientific">Batrachochytrium dendrobatidis (strain JEL423)</name>
    <dbReference type="NCBI Taxonomy" id="403673"/>
    <lineage>
        <taxon>Eukaryota</taxon>
        <taxon>Fungi</taxon>
        <taxon>Fungi incertae sedis</taxon>
        <taxon>Chytridiomycota</taxon>
        <taxon>Chytridiomycota incertae sedis</taxon>
        <taxon>Chytridiomycetes</taxon>
        <taxon>Rhizophydiales</taxon>
        <taxon>Rhizophydiales incertae sedis</taxon>
        <taxon>Batrachochytrium</taxon>
    </lineage>
</organism>
<dbReference type="OrthoDB" id="10681325at2759"/>
<feature type="transmembrane region" description="Helical" evidence="1">
    <location>
        <begin position="324"/>
        <end position="347"/>
    </location>
</feature>
<protein>
    <submittedName>
        <fullName evidence="3">Uncharacterized protein</fullName>
    </submittedName>
</protein>
<evidence type="ECO:0000313" key="3">
    <source>
        <dbReference type="EMBL" id="OAJ42105.1"/>
    </source>
</evidence>
<dbReference type="VEuPathDB" id="FungiDB:BDEG_25606"/>
<reference evidence="3 4" key="1">
    <citation type="submission" date="2006-10" db="EMBL/GenBank/DDBJ databases">
        <title>The Genome Sequence of Batrachochytrium dendrobatidis JEL423.</title>
        <authorList>
            <consortium name="The Broad Institute Genome Sequencing Platform"/>
            <person name="Birren B."/>
            <person name="Lander E."/>
            <person name="Galagan J."/>
            <person name="Cuomo C."/>
            <person name="Devon K."/>
            <person name="Jaffe D."/>
            <person name="Butler J."/>
            <person name="Alvarez P."/>
            <person name="Gnerre S."/>
            <person name="Grabherr M."/>
            <person name="Kleber M."/>
            <person name="Mauceli E."/>
            <person name="Brockman W."/>
            <person name="Young S."/>
            <person name="LaButti K."/>
            <person name="Sykes S."/>
            <person name="DeCaprio D."/>
            <person name="Crawford M."/>
            <person name="Koehrsen M."/>
            <person name="Engels R."/>
            <person name="Montgomery P."/>
            <person name="Pearson M."/>
            <person name="Howarth C."/>
            <person name="Larson L."/>
            <person name="White J."/>
            <person name="O'Leary S."/>
            <person name="Kodira C."/>
            <person name="Zeng Q."/>
            <person name="Yandava C."/>
            <person name="Alvarado L."/>
            <person name="Longcore J."/>
            <person name="James T."/>
        </authorList>
    </citation>
    <scope>NUCLEOTIDE SEQUENCE [LARGE SCALE GENOMIC DNA]</scope>
    <source>
        <strain evidence="3 4">JEL423</strain>
    </source>
</reference>
<keyword evidence="1" id="KW-0812">Transmembrane</keyword>
<name>A0A177WR29_BATDL</name>